<accession>A0ABP8BZ92</accession>
<organism evidence="1 2">
    <name type="scientific">Postechiella marina</name>
    <dbReference type="NCBI Taxonomy" id="943941"/>
    <lineage>
        <taxon>Bacteria</taxon>
        <taxon>Pseudomonadati</taxon>
        <taxon>Bacteroidota</taxon>
        <taxon>Flavobacteriia</taxon>
        <taxon>Flavobacteriales</taxon>
        <taxon>Flavobacteriaceae</taxon>
        <taxon>Postechiella</taxon>
    </lineage>
</organism>
<dbReference type="EMBL" id="BAABCA010000001">
    <property type="protein sequence ID" value="GAA4230817.1"/>
    <property type="molecule type" value="Genomic_DNA"/>
</dbReference>
<evidence type="ECO:0000313" key="1">
    <source>
        <dbReference type="EMBL" id="GAA4230817.1"/>
    </source>
</evidence>
<proteinExistence type="predicted"/>
<dbReference type="Gene3D" id="2.60.120.260">
    <property type="entry name" value="Galactose-binding domain-like"/>
    <property type="match status" value="1"/>
</dbReference>
<keyword evidence="2" id="KW-1185">Reference proteome</keyword>
<gene>
    <name evidence="1" type="ORF">GCM10022291_01860</name>
</gene>
<dbReference type="RefSeq" id="WP_344786032.1">
    <property type="nucleotide sequence ID" value="NZ_BAABCA010000001.1"/>
</dbReference>
<sequence>MKKRFFTSILLLCLFASCGEDDTTEEQVIEEEQVTEEENPIENTNPEENENEVCKIVNKDGLIIIEAESFDLKGQWKLVEDEKASQGKYITYDGPNSYQNQNLDNEITVKFTIDAAASYRVRWYMRQPDEAEGDKSNDVWIYLSDNVGRAWVNKTSVTLEHYEKFVSRGKGEFTYGGALDLHNPKASSWLTAKFPAAGEYTLKICARSKDFQLDKLVLSSGISDDEAKNQSKTRSEAIECN</sequence>
<comment type="caution">
    <text evidence="1">The sequence shown here is derived from an EMBL/GenBank/DDBJ whole genome shotgun (WGS) entry which is preliminary data.</text>
</comment>
<evidence type="ECO:0000313" key="2">
    <source>
        <dbReference type="Proteomes" id="UP001501496"/>
    </source>
</evidence>
<protein>
    <submittedName>
        <fullName evidence="1">Uncharacterized protein</fullName>
    </submittedName>
</protein>
<dbReference type="Proteomes" id="UP001501496">
    <property type="component" value="Unassembled WGS sequence"/>
</dbReference>
<name>A0ABP8BZ92_9FLAO</name>
<dbReference type="PROSITE" id="PS51257">
    <property type="entry name" value="PROKAR_LIPOPROTEIN"/>
    <property type="match status" value="1"/>
</dbReference>
<reference evidence="2" key="1">
    <citation type="journal article" date="2019" name="Int. J. Syst. Evol. Microbiol.">
        <title>The Global Catalogue of Microorganisms (GCM) 10K type strain sequencing project: providing services to taxonomists for standard genome sequencing and annotation.</title>
        <authorList>
            <consortium name="The Broad Institute Genomics Platform"/>
            <consortium name="The Broad Institute Genome Sequencing Center for Infectious Disease"/>
            <person name="Wu L."/>
            <person name="Ma J."/>
        </authorList>
    </citation>
    <scope>NUCLEOTIDE SEQUENCE [LARGE SCALE GENOMIC DNA]</scope>
    <source>
        <strain evidence="2">JCM 17630</strain>
    </source>
</reference>